<dbReference type="AlphaFoldDB" id="A0A1M5AS96"/>
<evidence type="ECO:0000256" key="3">
    <source>
        <dbReference type="SAM" id="MobiDB-lite"/>
    </source>
</evidence>
<dbReference type="InterPro" id="IPR007157">
    <property type="entry name" value="PspA_VIPP1"/>
</dbReference>
<comment type="similarity">
    <text evidence="1">Belongs to the PspA/Vipp/IM30 family.</text>
</comment>
<evidence type="ECO:0000256" key="2">
    <source>
        <dbReference type="SAM" id="Coils"/>
    </source>
</evidence>
<protein>
    <submittedName>
        <fullName evidence="4">Phage shock protein A (PspA) family protein</fullName>
    </submittedName>
</protein>
<keyword evidence="2" id="KW-0175">Coiled coil</keyword>
<dbReference type="Pfam" id="PF04012">
    <property type="entry name" value="PspA_IM30"/>
    <property type="match status" value="1"/>
</dbReference>
<feature type="coiled-coil region" evidence="2">
    <location>
        <begin position="28"/>
        <end position="83"/>
    </location>
</feature>
<proteinExistence type="inferred from homology"/>
<dbReference type="Proteomes" id="UP000184159">
    <property type="component" value="Unassembled WGS sequence"/>
</dbReference>
<evidence type="ECO:0000313" key="5">
    <source>
        <dbReference type="Proteomes" id="UP000184159"/>
    </source>
</evidence>
<dbReference type="RefSeq" id="WP_072958667.1">
    <property type="nucleotide sequence ID" value="NZ_FQUH01000008.1"/>
</dbReference>
<dbReference type="PANTHER" id="PTHR31088:SF9">
    <property type="entry name" value="PHAGE SHOCK PROTEIN A"/>
    <property type="match status" value="1"/>
</dbReference>
<feature type="region of interest" description="Disordered" evidence="3">
    <location>
        <begin position="186"/>
        <end position="231"/>
    </location>
</feature>
<name>A0A1M5AS96_VIBGA</name>
<gene>
    <name evidence="4" type="ORF">SAMN02745781_02010</name>
</gene>
<keyword evidence="5" id="KW-1185">Reference proteome</keyword>
<evidence type="ECO:0000313" key="4">
    <source>
        <dbReference type="EMBL" id="SHF33085.1"/>
    </source>
</evidence>
<feature type="compositionally biased region" description="Basic and acidic residues" evidence="3">
    <location>
        <begin position="221"/>
        <end position="231"/>
    </location>
</feature>
<reference evidence="5" key="1">
    <citation type="submission" date="2016-11" db="EMBL/GenBank/DDBJ databases">
        <authorList>
            <person name="Varghese N."/>
            <person name="Submissions S."/>
        </authorList>
    </citation>
    <scope>NUCLEOTIDE SEQUENCE [LARGE SCALE GENOMIC DNA]</scope>
    <source>
        <strain evidence="5">DSM 21264</strain>
    </source>
</reference>
<dbReference type="EMBL" id="FQUH01000008">
    <property type="protein sequence ID" value="SHF33085.1"/>
    <property type="molecule type" value="Genomic_DNA"/>
</dbReference>
<evidence type="ECO:0000256" key="1">
    <source>
        <dbReference type="ARBA" id="ARBA00043985"/>
    </source>
</evidence>
<organism evidence="4 5">
    <name type="scientific">Vibrio gazogenes DSM 21264 = NBRC 103151</name>
    <dbReference type="NCBI Taxonomy" id="1123492"/>
    <lineage>
        <taxon>Bacteria</taxon>
        <taxon>Pseudomonadati</taxon>
        <taxon>Pseudomonadota</taxon>
        <taxon>Gammaproteobacteria</taxon>
        <taxon>Vibrionales</taxon>
        <taxon>Vibrionaceae</taxon>
        <taxon>Vibrio</taxon>
    </lineage>
</organism>
<sequence length="231" mass="25311">MSVWKKLFTAIKGGANETAEAIVDQQALRILDQEIREAKAELKRSDEALVGIVAKRKLSEQKIASLEQGIAEYETHARNAMEKGAQELALECAQKVAELRNESSTENNYLEEFKKSEQVMRTNITQAKSKLRQLEQQIDVVKANEAVQKAQSAISATNVGANAKMHTAVESLERIKKRQAERSAQLEAAAEMAEENSNQSLDRKLAEAGITAGGTSSASDELERILKGGQS</sequence>
<dbReference type="PANTHER" id="PTHR31088">
    <property type="entry name" value="MEMBRANE-ASSOCIATED PROTEIN VIPP1, CHLOROPLASTIC"/>
    <property type="match status" value="1"/>
</dbReference>
<accession>A0A1M5AS96</accession>